<dbReference type="PANTHER" id="PTHR33480:SF1">
    <property type="entry name" value="TYR RECOMBINASE DOMAIN-CONTAINING PROTEIN"/>
    <property type="match status" value="1"/>
</dbReference>
<evidence type="ECO:0000256" key="1">
    <source>
        <dbReference type="SAM" id="MobiDB-lite"/>
    </source>
</evidence>
<evidence type="ECO:0000313" key="3">
    <source>
        <dbReference type="Proteomes" id="UP000291343"/>
    </source>
</evidence>
<dbReference type="InParanoid" id="A0A482X6F1"/>
<keyword evidence="3" id="KW-1185">Reference proteome</keyword>
<comment type="caution">
    <text evidence="2">The sequence shown here is derived from an EMBL/GenBank/DDBJ whole genome shotgun (WGS) entry which is preliminary data.</text>
</comment>
<name>A0A482X6F1_LAOST</name>
<dbReference type="STRING" id="195883.A0A482X6F1"/>
<proteinExistence type="predicted"/>
<sequence>MNMTFPSTTMNSEIDIKDEVEEESLDVTGLEEKIDVKHEAVEELLNTADSEGELESRHEEEEGFHAIYFKEEATFEANRDDWATNIEAESLEDPLQLDEDMNPLCSNSSGEGLSGQKNIVEENRYVYRCRAEQADPGPTSPISSEIDSEEEFEPIRTNPSRVKNKDFCFYCRAMVLNFARHVEKNHAMEDEVQQILSCPRKSSRRKMLLAILTKKGNFLASQDGIIRPVRKTINDDKTFLPCPFCLGLYSSSLWYKHRKQCPLNPSSMDKGQAAELAMITSQFEADHILRETIFPSMRPDSITLAAQKDSLICEYGSYYLQTHVQEPQFIKCNAKMRQLSRVLISAQKMDSTIRNLIDALRPQNFKTLVAAAREEAGYNKVNNPYYSKSFAMNIGPLLKDCCEVAIYHVMETEFCFPGQITSELVKEFKQTILLMQSNWNIEFFHLPSPRHKNK</sequence>
<organism evidence="2 3">
    <name type="scientific">Laodelphax striatellus</name>
    <name type="common">Small brown planthopper</name>
    <name type="synonym">Delphax striatella</name>
    <dbReference type="NCBI Taxonomy" id="195883"/>
    <lineage>
        <taxon>Eukaryota</taxon>
        <taxon>Metazoa</taxon>
        <taxon>Ecdysozoa</taxon>
        <taxon>Arthropoda</taxon>
        <taxon>Hexapoda</taxon>
        <taxon>Insecta</taxon>
        <taxon>Pterygota</taxon>
        <taxon>Neoptera</taxon>
        <taxon>Paraneoptera</taxon>
        <taxon>Hemiptera</taxon>
        <taxon>Auchenorrhyncha</taxon>
        <taxon>Fulgoroidea</taxon>
        <taxon>Delphacidae</taxon>
        <taxon>Criomorphinae</taxon>
        <taxon>Laodelphax</taxon>
    </lineage>
</organism>
<dbReference type="AlphaFoldDB" id="A0A482X6F1"/>
<reference evidence="2 3" key="1">
    <citation type="journal article" date="2017" name="Gigascience">
        <title>Genome sequence of the small brown planthopper, Laodelphax striatellus.</title>
        <authorList>
            <person name="Zhu J."/>
            <person name="Jiang F."/>
            <person name="Wang X."/>
            <person name="Yang P."/>
            <person name="Bao Y."/>
            <person name="Zhao W."/>
            <person name="Wang W."/>
            <person name="Lu H."/>
            <person name="Wang Q."/>
            <person name="Cui N."/>
            <person name="Li J."/>
            <person name="Chen X."/>
            <person name="Luo L."/>
            <person name="Yu J."/>
            <person name="Kang L."/>
            <person name="Cui F."/>
        </authorList>
    </citation>
    <scope>NUCLEOTIDE SEQUENCE [LARGE SCALE GENOMIC DNA]</scope>
    <source>
        <strain evidence="2">Lst14</strain>
    </source>
</reference>
<dbReference type="Proteomes" id="UP000291343">
    <property type="component" value="Unassembled WGS sequence"/>
</dbReference>
<gene>
    <name evidence="2" type="ORF">LSTR_LSTR000068</name>
</gene>
<feature type="region of interest" description="Disordered" evidence="1">
    <location>
        <begin position="133"/>
        <end position="154"/>
    </location>
</feature>
<accession>A0A482X6F1</accession>
<protein>
    <submittedName>
        <fullName evidence="2">Uncharacterized protein</fullName>
    </submittedName>
</protein>
<dbReference type="EMBL" id="QKKF02016774">
    <property type="protein sequence ID" value="RZF41354.1"/>
    <property type="molecule type" value="Genomic_DNA"/>
</dbReference>
<evidence type="ECO:0000313" key="2">
    <source>
        <dbReference type="EMBL" id="RZF41354.1"/>
    </source>
</evidence>
<dbReference type="PANTHER" id="PTHR33480">
    <property type="entry name" value="SET DOMAIN-CONTAINING PROTEIN-RELATED"/>
    <property type="match status" value="1"/>
</dbReference>
<dbReference type="OrthoDB" id="6626183at2759"/>